<accession>A0AAW1ST66</accession>
<protein>
    <submittedName>
        <fullName evidence="1">Uncharacterized protein</fullName>
    </submittedName>
</protein>
<comment type="caution">
    <text evidence="1">The sequence shown here is derived from an EMBL/GenBank/DDBJ whole genome shotgun (WGS) entry which is preliminary data.</text>
</comment>
<reference evidence="1 2" key="1">
    <citation type="journal article" date="2024" name="Nat. Commun.">
        <title>Phylogenomics reveals the evolutionary origins of lichenization in chlorophyte algae.</title>
        <authorList>
            <person name="Puginier C."/>
            <person name="Libourel C."/>
            <person name="Otte J."/>
            <person name="Skaloud P."/>
            <person name="Haon M."/>
            <person name="Grisel S."/>
            <person name="Petersen M."/>
            <person name="Berrin J.G."/>
            <person name="Delaux P.M."/>
            <person name="Dal Grande F."/>
            <person name="Keller J."/>
        </authorList>
    </citation>
    <scope>NUCLEOTIDE SEQUENCE [LARGE SCALE GENOMIC DNA]</scope>
    <source>
        <strain evidence="1 2">SAG 2523</strain>
    </source>
</reference>
<keyword evidence="2" id="KW-1185">Reference proteome</keyword>
<evidence type="ECO:0000313" key="1">
    <source>
        <dbReference type="EMBL" id="KAK9857227.1"/>
    </source>
</evidence>
<proteinExistence type="predicted"/>
<gene>
    <name evidence="1" type="ORF">WJX84_008084</name>
</gene>
<evidence type="ECO:0000313" key="2">
    <source>
        <dbReference type="Proteomes" id="UP001485043"/>
    </source>
</evidence>
<organism evidence="1 2">
    <name type="scientific">Apatococcus fuscideae</name>
    <dbReference type="NCBI Taxonomy" id="2026836"/>
    <lineage>
        <taxon>Eukaryota</taxon>
        <taxon>Viridiplantae</taxon>
        <taxon>Chlorophyta</taxon>
        <taxon>core chlorophytes</taxon>
        <taxon>Trebouxiophyceae</taxon>
        <taxon>Chlorellales</taxon>
        <taxon>Chlorellaceae</taxon>
        <taxon>Apatococcus</taxon>
    </lineage>
</organism>
<sequence>MRSGRPACRTAFACGPTEALKAELCPPTNAASYQALISITTTPPAKADLISRASSFCLLTYGNAGGSSVQSLGSLDSSDGACWIPDGRHILCWRFPASSSNQLPESGLQHGD</sequence>
<name>A0AAW1ST66_9CHLO</name>
<dbReference type="EMBL" id="JALJOV010000976">
    <property type="protein sequence ID" value="KAK9857227.1"/>
    <property type="molecule type" value="Genomic_DNA"/>
</dbReference>
<dbReference type="AlphaFoldDB" id="A0AAW1ST66"/>
<dbReference type="Proteomes" id="UP001485043">
    <property type="component" value="Unassembled WGS sequence"/>
</dbReference>